<name>A0A816F8R0_ADIRI</name>
<organism evidence="2 3">
    <name type="scientific">Adineta ricciae</name>
    <name type="common">Rotifer</name>
    <dbReference type="NCBI Taxonomy" id="249248"/>
    <lineage>
        <taxon>Eukaryota</taxon>
        <taxon>Metazoa</taxon>
        <taxon>Spiralia</taxon>
        <taxon>Gnathifera</taxon>
        <taxon>Rotifera</taxon>
        <taxon>Eurotatoria</taxon>
        <taxon>Bdelloidea</taxon>
        <taxon>Adinetida</taxon>
        <taxon>Adinetidae</taxon>
        <taxon>Adineta</taxon>
    </lineage>
</organism>
<dbReference type="Proteomes" id="UP000663852">
    <property type="component" value="Unassembled WGS sequence"/>
</dbReference>
<dbReference type="SUPFAM" id="SSF54427">
    <property type="entry name" value="NTF2-like"/>
    <property type="match status" value="1"/>
</dbReference>
<dbReference type="EMBL" id="CAJNOR010011136">
    <property type="protein sequence ID" value="CAF1659277.1"/>
    <property type="molecule type" value="Genomic_DNA"/>
</dbReference>
<evidence type="ECO:0000313" key="3">
    <source>
        <dbReference type="Proteomes" id="UP000663828"/>
    </source>
</evidence>
<gene>
    <name evidence="1" type="ORF">EDS130_LOCUS33145</name>
    <name evidence="2" type="ORF">XAT740_LOCUS56533</name>
</gene>
<accession>A0A816F8R0</accession>
<evidence type="ECO:0000313" key="2">
    <source>
        <dbReference type="EMBL" id="CAF1659277.1"/>
    </source>
</evidence>
<keyword evidence="3" id="KW-1185">Reference proteome</keyword>
<sequence length="114" mass="13058">MASADEHKKAVESYIAALCAHNIDGYISHYDPECEVTLNGQVVIRSRDELKTKMEQRLSNPDYKVYIIEFLPIEGDDCVRFIVEDTDKSRKDETCIFSKEGKIVQQMITILGKQ</sequence>
<dbReference type="AlphaFoldDB" id="A0A816F8R0"/>
<comment type="caution">
    <text evidence="2">The sequence shown here is derived from an EMBL/GenBank/DDBJ whole genome shotgun (WGS) entry which is preliminary data.</text>
</comment>
<dbReference type="Gene3D" id="3.10.450.50">
    <property type="match status" value="1"/>
</dbReference>
<evidence type="ECO:0008006" key="4">
    <source>
        <dbReference type="Google" id="ProtNLM"/>
    </source>
</evidence>
<dbReference type="OrthoDB" id="10288024at2759"/>
<dbReference type="InterPro" id="IPR032710">
    <property type="entry name" value="NTF2-like_dom_sf"/>
</dbReference>
<protein>
    <recommendedName>
        <fullName evidence="4">SnoaL-like domain-containing protein</fullName>
    </recommendedName>
</protein>
<dbReference type="EMBL" id="CAJNOJ010000261">
    <property type="protein sequence ID" value="CAF1348599.1"/>
    <property type="molecule type" value="Genomic_DNA"/>
</dbReference>
<reference evidence="2" key="1">
    <citation type="submission" date="2021-02" db="EMBL/GenBank/DDBJ databases">
        <authorList>
            <person name="Nowell W R."/>
        </authorList>
    </citation>
    <scope>NUCLEOTIDE SEQUENCE</scope>
</reference>
<proteinExistence type="predicted"/>
<evidence type="ECO:0000313" key="1">
    <source>
        <dbReference type="EMBL" id="CAF1348599.1"/>
    </source>
</evidence>
<dbReference type="Proteomes" id="UP000663828">
    <property type="component" value="Unassembled WGS sequence"/>
</dbReference>